<dbReference type="PIRSF" id="PIRSF003078">
    <property type="entry name" value="GidB"/>
    <property type="match status" value="1"/>
</dbReference>
<comment type="similarity">
    <text evidence="6">Belongs to the methyltransferase superfamily. RNA methyltransferase RsmG family.</text>
</comment>
<keyword evidence="5 6" id="KW-0949">S-adenosyl-L-methionine</keyword>
<evidence type="ECO:0000256" key="2">
    <source>
        <dbReference type="ARBA" id="ARBA00022552"/>
    </source>
</evidence>
<dbReference type="GO" id="GO:0070043">
    <property type="term" value="F:rRNA (guanine-N7-)-methyltransferase activity"/>
    <property type="evidence" value="ECO:0007669"/>
    <property type="project" value="UniProtKB-UniRule"/>
</dbReference>
<evidence type="ECO:0000256" key="5">
    <source>
        <dbReference type="ARBA" id="ARBA00022691"/>
    </source>
</evidence>
<dbReference type="EMBL" id="PNIX01000340">
    <property type="protein sequence ID" value="PMP81192.1"/>
    <property type="molecule type" value="Genomic_DNA"/>
</dbReference>
<comment type="subcellular location">
    <subcellularLocation>
        <location evidence="6">Cytoplasm</location>
    </subcellularLocation>
</comment>
<comment type="function">
    <text evidence="6">Specifically methylates the N7 position of a guanine in 16S rRNA.</text>
</comment>
<keyword evidence="1 6" id="KW-0963">Cytoplasm</keyword>
<dbReference type="Pfam" id="PF02527">
    <property type="entry name" value="GidB"/>
    <property type="match status" value="1"/>
</dbReference>
<feature type="binding site" evidence="6">
    <location>
        <position position="127"/>
    </location>
    <ligand>
        <name>S-adenosyl-L-methionine</name>
        <dbReference type="ChEBI" id="CHEBI:59789"/>
    </ligand>
</feature>
<dbReference type="Proteomes" id="UP000236910">
    <property type="component" value="Unassembled WGS sequence"/>
</dbReference>
<comment type="caution">
    <text evidence="7">The sequence shown here is derived from an EMBL/GenBank/DDBJ whole genome shotgun (WGS) entry which is preliminary data.</text>
</comment>
<gene>
    <name evidence="6 7" type="primary">rsmG</name>
    <name evidence="8" type="ORF">C0175_05890</name>
    <name evidence="7" type="ORF">C0189_02545</name>
</gene>
<proteinExistence type="inferred from homology"/>
<dbReference type="Gene3D" id="3.40.50.150">
    <property type="entry name" value="Vaccinia Virus protein VP39"/>
    <property type="match status" value="1"/>
</dbReference>
<dbReference type="EC" id="2.1.1.-" evidence="6"/>
<evidence type="ECO:0000313" key="8">
    <source>
        <dbReference type="EMBL" id="PMP81192.1"/>
    </source>
</evidence>
<evidence type="ECO:0000256" key="4">
    <source>
        <dbReference type="ARBA" id="ARBA00022679"/>
    </source>
</evidence>
<accession>A0A2J6WEP2</accession>
<organism evidence="7 10">
    <name type="scientific">Caldisericum exile</name>
    <dbReference type="NCBI Taxonomy" id="693075"/>
    <lineage>
        <taxon>Bacteria</taxon>
        <taxon>Pseudomonadati</taxon>
        <taxon>Caldisericota/Cryosericota group</taxon>
        <taxon>Caldisericota</taxon>
        <taxon>Caldisericia</taxon>
        <taxon>Caldisericales</taxon>
        <taxon>Caldisericaceae</taxon>
        <taxon>Caldisericum</taxon>
    </lineage>
</organism>
<dbReference type="PANTHER" id="PTHR31760">
    <property type="entry name" value="S-ADENOSYL-L-METHIONINE-DEPENDENT METHYLTRANSFERASES SUPERFAMILY PROTEIN"/>
    <property type="match status" value="1"/>
</dbReference>
<protein>
    <recommendedName>
        <fullName evidence="6">Ribosomal RNA small subunit methyltransferase G</fullName>
        <ecNumber evidence="6">2.1.1.-</ecNumber>
    </recommendedName>
    <alternativeName>
        <fullName evidence="6">16S rRNA 7-methylguanosine methyltransferase</fullName>
        <shortName evidence="6">16S rRNA m7G methyltransferase</shortName>
    </alternativeName>
</protein>
<dbReference type="CDD" id="cd02440">
    <property type="entry name" value="AdoMet_MTases"/>
    <property type="match status" value="1"/>
</dbReference>
<dbReference type="AlphaFoldDB" id="A0A2J6WEP2"/>
<dbReference type="EMBL" id="PNIL01000037">
    <property type="protein sequence ID" value="PMP67719.1"/>
    <property type="molecule type" value="Genomic_DNA"/>
</dbReference>
<keyword evidence="3 6" id="KW-0489">Methyltransferase</keyword>
<evidence type="ECO:0000256" key="1">
    <source>
        <dbReference type="ARBA" id="ARBA00022490"/>
    </source>
</evidence>
<keyword evidence="4 6" id="KW-0808">Transferase</keyword>
<dbReference type="InterPro" id="IPR029063">
    <property type="entry name" value="SAM-dependent_MTases_sf"/>
</dbReference>
<keyword evidence="2 6" id="KW-0698">rRNA processing</keyword>
<evidence type="ECO:0000256" key="6">
    <source>
        <dbReference type="HAMAP-Rule" id="MF_00074"/>
    </source>
</evidence>
<sequence length="187" mass="21638">MEIIPSYRFYLYLKLLVNAPKRVVLMSPKEDLNILYKKHIEEAKLYLPYVDNNLKVLDLGSGAGFPGIPLAIMKPQAQFYLIDKRKTHTDFLEFVAKTLNLQNVSVINLDATLLKRNKIIFDVVVARAVNRIDTILSWIKENLRSEGVVVLGKKKDVEEELKYISYPFYLKELKETSFGYLVVIKKL</sequence>
<evidence type="ECO:0000313" key="7">
    <source>
        <dbReference type="EMBL" id="PMP67719.1"/>
    </source>
</evidence>
<dbReference type="RefSeq" id="WP_416084987.1">
    <property type="nucleotide sequence ID" value="NZ_JBNARP010000008.1"/>
</dbReference>
<dbReference type="NCBIfam" id="TIGR00138">
    <property type="entry name" value="rsmG_gidB"/>
    <property type="match status" value="1"/>
</dbReference>
<feature type="binding site" evidence="6">
    <location>
        <position position="65"/>
    </location>
    <ligand>
        <name>S-adenosyl-L-methionine</name>
        <dbReference type="ChEBI" id="CHEBI:59789"/>
    </ligand>
</feature>
<dbReference type="HAMAP" id="MF_00074">
    <property type="entry name" value="16SrRNA_methyltr_G"/>
    <property type="match status" value="1"/>
</dbReference>
<evidence type="ECO:0000256" key="3">
    <source>
        <dbReference type="ARBA" id="ARBA00022603"/>
    </source>
</evidence>
<dbReference type="PANTHER" id="PTHR31760:SF0">
    <property type="entry name" value="S-ADENOSYL-L-METHIONINE-DEPENDENT METHYLTRANSFERASES SUPERFAMILY PROTEIN"/>
    <property type="match status" value="1"/>
</dbReference>
<dbReference type="SUPFAM" id="SSF53335">
    <property type="entry name" value="S-adenosyl-L-methionine-dependent methyltransferases"/>
    <property type="match status" value="1"/>
</dbReference>
<dbReference type="InterPro" id="IPR003682">
    <property type="entry name" value="rRNA_ssu_MeTfrase_G"/>
</dbReference>
<comment type="caution">
    <text evidence="6">Lacks conserved residue(s) required for the propagation of feature annotation.</text>
</comment>
<dbReference type="Proteomes" id="UP000237040">
    <property type="component" value="Unassembled WGS sequence"/>
</dbReference>
<feature type="binding site" evidence="6">
    <location>
        <position position="60"/>
    </location>
    <ligand>
        <name>S-adenosyl-L-methionine</name>
        <dbReference type="ChEBI" id="CHEBI:59789"/>
    </ligand>
</feature>
<reference evidence="9 10" key="1">
    <citation type="submission" date="2018-01" db="EMBL/GenBank/DDBJ databases">
        <title>Metagenomic assembled genomes from two thermal pools in the Uzon Caldera, Kamchatka, Russia.</title>
        <authorList>
            <person name="Wilkins L."/>
            <person name="Ettinger C."/>
        </authorList>
    </citation>
    <scope>NUCLEOTIDE SEQUENCE [LARGE SCALE GENOMIC DNA]</scope>
    <source>
        <strain evidence="8">ARK-10</strain>
        <strain evidence="7">ZAV-07</strain>
    </source>
</reference>
<name>A0A2J6WEP2_9BACT</name>
<evidence type="ECO:0000313" key="9">
    <source>
        <dbReference type="Proteomes" id="UP000236910"/>
    </source>
</evidence>
<dbReference type="GO" id="GO:0005829">
    <property type="term" value="C:cytosol"/>
    <property type="evidence" value="ECO:0007669"/>
    <property type="project" value="TreeGrafter"/>
</dbReference>
<evidence type="ECO:0000313" key="10">
    <source>
        <dbReference type="Proteomes" id="UP000237040"/>
    </source>
</evidence>